<dbReference type="EMBL" id="JBHTJW010000002">
    <property type="protein sequence ID" value="MFD0929268.1"/>
    <property type="molecule type" value="Genomic_DNA"/>
</dbReference>
<dbReference type="InterPro" id="IPR011514">
    <property type="entry name" value="Secretin_N_2"/>
</dbReference>
<evidence type="ECO:0000256" key="2">
    <source>
        <dbReference type="ARBA" id="ARBA00023136"/>
    </source>
</evidence>
<dbReference type="Proteomes" id="UP001597106">
    <property type="component" value="Unassembled WGS sequence"/>
</dbReference>
<dbReference type="RefSeq" id="WP_379074704.1">
    <property type="nucleotide sequence ID" value="NZ_JBHTJW010000002.1"/>
</dbReference>
<evidence type="ECO:0000313" key="6">
    <source>
        <dbReference type="Proteomes" id="UP001597106"/>
    </source>
</evidence>
<proteinExistence type="predicted"/>
<dbReference type="Pfam" id="PF00263">
    <property type="entry name" value="Secretin"/>
    <property type="match status" value="1"/>
</dbReference>
<dbReference type="InterPro" id="IPR050810">
    <property type="entry name" value="Bact_Secretion_Sys_Channel"/>
</dbReference>
<evidence type="ECO:0000256" key="1">
    <source>
        <dbReference type="ARBA" id="ARBA00022448"/>
    </source>
</evidence>
<dbReference type="Pfam" id="PF07660">
    <property type="entry name" value="STN"/>
    <property type="match status" value="1"/>
</dbReference>
<protein>
    <submittedName>
        <fullName evidence="5">Pilus (MSHA type) biogenesis protein MshL</fullName>
    </submittedName>
</protein>
<accession>A0ABW3GFX3</accession>
<dbReference type="PANTHER" id="PTHR30332:SF17">
    <property type="entry name" value="TYPE IV PILIATION SYSTEM PROTEIN DR_0774-RELATED"/>
    <property type="match status" value="1"/>
</dbReference>
<feature type="domain" description="Secretin/TonB short N-terminal" evidence="4">
    <location>
        <begin position="104"/>
        <end position="152"/>
    </location>
</feature>
<dbReference type="PROSITE" id="PS51257">
    <property type="entry name" value="PROKAR_LIPOPROTEIN"/>
    <property type="match status" value="1"/>
</dbReference>
<dbReference type="PANTHER" id="PTHR30332">
    <property type="entry name" value="PROBABLE GENERAL SECRETION PATHWAY PROTEIN D"/>
    <property type="match status" value="1"/>
</dbReference>
<dbReference type="InterPro" id="IPR013358">
    <property type="entry name" value="Pilus_biogenesis_MshL"/>
</dbReference>
<evidence type="ECO:0000256" key="3">
    <source>
        <dbReference type="ARBA" id="ARBA00023237"/>
    </source>
</evidence>
<evidence type="ECO:0000313" key="5">
    <source>
        <dbReference type="EMBL" id="MFD0929268.1"/>
    </source>
</evidence>
<organism evidence="5 6">
    <name type="scientific">Methylophilus glucosoxydans</name>
    <dbReference type="NCBI Taxonomy" id="752553"/>
    <lineage>
        <taxon>Bacteria</taxon>
        <taxon>Pseudomonadati</taxon>
        <taxon>Pseudomonadota</taxon>
        <taxon>Betaproteobacteria</taxon>
        <taxon>Nitrosomonadales</taxon>
        <taxon>Methylophilaceae</taxon>
        <taxon>Methylophilus</taxon>
    </lineage>
</organism>
<dbReference type="InterPro" id="IPR004846">
    <property type="entry name" value="T2SS/T3SS_dom"/>
</dbReference>
<sequence length="592" mass="62859">MKTFVNTLGVMMIGAGLAGCTSNPFTPTNPSIQPKIQNELATSAAKAQAQVVPPPKEVTDELFEPLKIEPPKALAKRVEPRFDLVVNKAPASQVLMGIVSGSPYSIALSPELKGEITINLRDVTLFEALNALRDLYGYEYKMNGKQIFVEPQTLQTRVFQVNYITGARRGSSATRVTSGTASGSGAGGAAGVAGQAAAMNGAMGVGSGSTGTGTGNQAASGASNLQVYASDVSMRTNNDFWDEIAGSLSSLIGEENGRKVVINAQSGLIMVKAMPKEIRQVEKFLSLMQVTVDRQVILEAKIIKVQLNRNSQQGINWAAVRNIRGRDYTFGNVNGNTTLGETGALTNGTLTSTVPGALSNTDPVSIGGSMFALAVQGKNFSALLNFLETQGNVEVLSSPRIATINNQKAVLKVGNDAFYVTNVRTNVTTTTGGAVVTPDIQLQPYFSGISLDVTPQIDKDDNIILHVHPFISEVTQVNRTVSLSSANGGTYTIPTASSNINETDSIVRTRDGSVIAIGGLMSESVDNTRTKVPGLGDVKFLGNLFRQKDQSSTKTELVILLKSTVVRSGDNWAQDMLDSQDRVEKLKSDNAF</sequence>
<name>A0ABW3GFX3_9PROT</name>
<dbReference type="NCBIfam" id="TIGR02519">
    <property type="entry name" value="pilus_MshL"/>
    <property type="match status" value="1"/>
</dbReference>
<dbReference type="PRINTS" id="PR00811">
    <property type="entry name" value="BCTERIALGSPD"/>
</dbReference>
<comment type="caution">
    <text evidence="5">The sequence shown here is derived from an EMBL/GenBank/DDBJ whole genome shotgun (WGS) entry which is preliminary data.</text>
</comment>
<keyword evidence="6" id="KW-1185">Reference proteome</keyword>
<dbReference type="InterPro" id="IPR001775">
    <property type="entry name" value="GspD/PilQ"/>
</dbReference>
<evidence type="ECO:0000259" key="4">
    <source>
        <dbReference type="SMART" id="SM00965"/>
    </source>
</evidence>
<keyword evidence="3" id="KW-0998">Cell outer membrane</keyword>
<gene>
    <name evidence="5" type="primary">mshL</name>
    <name evidence="5" type="ORF">ACFQ1T_05695</name>
</gene>
<keyword evidence="1" id="KW-0813">Transport</keyword>
<reference evidence="6" key="1">
    <citation type="journal article" date="2019" name="Int. J. Syst. Evol. Microbiol.">
        <title>The Global Catalogue of Microorganisms (GCM) 10K type strain sequencing project: providing services to taxonomists for standard genome sequencing and annotation.</title>
        <authorList>
            <consortium name="The Broad Institute Genomics Platform"/>
            <consortium name="The Broad Institute Genome Sequencing Center for Infectious Disease"/>
            <person name="Wu L."/>
            <person name="Ma J."/>
        </authorList>
    </citation>
    <scope>NUCLEOTIDE SEQUENCE [LARGE SCALE GENOMIC DNA]</scope>
    <source>
        <strain evidence="6">CCUG 59685</strain>
    </source>
</reference>
<keyword evidence="2" id="KW-0472">Membrane</keyword>
<dbReference type="SMART" id="SM00965">
    <property type="entry name" value="STN"/>
    <property type="match status" value="1"/>
</dbReference>
<dbReference type="InterPro" id="IPR011662">
    <property type="entry name" value="Secretin/TonB_short_N"/>
</dbReference>
<dbReference type="Pfam" id="PF07655">
    <property type="entry name" value="Secretin_N_2"/>
    <property type="match status" value="1"/>
</dbReference>